<evidence type="ECO:0000313" key="4">
    <source>
        <dbReference type="EMBL" id="MDT2598118.1"/>
    </source>
</evidence>
<dbReference type="PANTHER" id="PTHR30185:SF18">
    <property type="entry name" value="TRANSCRIPTIONAL REGULATOR MTLR"/>
    <property type="match status" value="1"/>
</dbReference>
<dbReference type="Proteomes" id="UP001256547">
    <property type="component" value="Unassembled WGS sequence"/>
</dbReference>
<keyword evidence="7" id="KW-1185">Reference proteome</keyword>
<name>A0AAW8TPD3_9ENTE</name>
<dbReference type="Pfam" id="PF08279">
    <property type="entry name" value="HTH_11"/>
    <property type="match status" value="1"/>
</dbReference>
<evidence type="ECO:0000259" key="3">
    <source>
        <dbReference type="Pfam" id="PF08279"/>
    </source>
</evidence>
<dbReference type="RefSeq" id="WP_311800917.1">
    <property type="nucleotide sequence ID" value="NZ_JARPYR010000080.1"/>
</dbReference>
<comment type="caution">
    <text evidence="5">The sequence shown here is derived from an EMBL/GenBank/DDBJ whole genome shotgun (WGS) entry which is preliminary data.</text>
</comment>
<evidence type="ECO:0000256" key="2">
    <source>
        <dbReference type="ARBA" id="ARBA00023163"/>
    </source>
</evidence>
<gene>
    <name evidence="5" type="ORF">P7D36_13550</name>
    <name evidence="4" type="ORF">P7D39_14090</name>
</gene>
<dbReference type="SUPFAM" id="SSF46785">
    <property type="entry name" value="Winged helix' DNA-binding domain"/>
    <property type="match status" value="1"/>
</dbReference>
<feature type="domain" description="Helix-turn-helix type 11" evidence="3">
    <location>
        <begin position="5"/>
        <end position="62"/>
    </location>
</feature>
<dbReference type="Gene3D" id="1.10.10.10">
    <property type="entry name" value="Winged helix-like DNA-binding domain superfamily/Winged helix DNA-binding domain"/>
    <property type="match status" value="1"/>
</dbReference>
<evidence type="ECO:0000313" key="5">
    <source>
        <dbReference type="EMBL" id="MDT2638492.1"/>
    </source>
</evidence>
<dbReference type="PANTHER" id="PTHR30185">
    <property type="entry name" value="CRYPTIC BETA-GLUCOSIDE BGL OPERON ANTITERMINATOR"/>
    <property type="match status" value="1"/>
</dbReference>
<accession>A0AAW8TPD3</accession>
<dbReference type="EMBL" id="JARPYT010000064">
    <property type="protein sequence ID" value="MDT2638492.1"/>
    <property type="molecule type" value="Genomic_DNA"/>
</dbReference>
<dbReference type="InterPro" id="IPR036388">
    <property type="entry name" value="WH-like_DNA-bd_sf"/>
</dbReference>
<dbReference type="InterPro" id="IPR050661">
    <property type="entry name" value="BglG_antiterminators"/>
</dbReference>
<evidence type="ECO:0000313" key="7">
    <source>
        <dbReference type="Proteomes" id="UP001256547"/>
    </source>
</evidence>
<dbReference type="EMBL" id="JARPYR010000080">
    <property type="protein sequence ID" value="MDT2598118.1"/>
    <property type="molecule type" value="Genomic_DNA"/>
</dbReference>
<protein>
    <submittedName>
        <fullName evidence="5">Helix-turn-helix domain-containing protein</fullName>
    </submittedName>
</protein>
<keyword evidence="1" id="KW-0805">Transcription regulation</keyword>
<keyword evidence="2" id="KW-0804">Transcription</keyword>
<dbReference type="AlphaFoldDB" id="A0AAW8TPD3"/>
<evidence type="ECO:0000256" key="1">
    <source>
        <dbReference type="ARBA" id="ARBA00023015"/>
    </source>
</evidence>
<reference evidence="5 7" key="1">
    <citation type="submission" date="2023-03" db="EMBL/GenBank/DDBJ databases">
        <authorList>
            <person name="Shen W."/>
            <person name="Cai J."/>
        </authorList>
    </citation>
    <scope>NUCLEOTIDE SEQUENCE</scope>
    <source>
        <strain evidence="5">P55-2</strain>
        <strain evidence="4 7">P72-2</strain>
    </source>
</reference>
<evidence type="ECO:0000313" key="6">
    <source>
        <dbReference type="Proteomes" id="UP001245561"/>
    </source>
</evidence>
<proteinExistence type="predicted"/>
<dbReference type="InterPro" id="IPR013196">
    <property type="entry name" value="HTH_11"/>
</dbReference>
<dbReference type="Proteomes" id="UP001245561">
    <property type="component" value="Unassembled WGS sequence"/>
</dbReference>
<dbReference type="InterPro" id="IPR036390">
    <property type="entry name" value="WH_DNA-bd_sf"/>
</dbReference>
<organism evidence="5 6">
    <name type="scientific">Enterococcus dongliensis</name>
    <dbReference type="NCBI Taxonomy" id="2559925"/>
    <lineage>
        <taxon>Bacteria</taxon>
        <taxon>Bacillati</taxon>
        <taxon>Bacillota</taxon>
        <taxon>Bacilli</taxon>
        <taxon>Lactobacillales</taxon>
        <taxon>Enterococcaceae</taxon>
        <taxon>Enterococcus</taxon>
    </lineage>
</organism>
<sequence length="81" mass="9553">MLKKRQREVLELLESQDDFLTVNNIARNLGVSKRTIHSDIKQLEDYIQSLGKYVEKKRGVGIALRDLKEKDLQKNDRTIWI</sequence>